<feature type="region of interest" description="Disordered" evidence="6">
    <location>
        <begin position="85"/>
        <end position="110"/>
    </location>
</feature>
<evidence type="ECO:0000313" key="9">
    <source>
        <dbReference type="EMBL" id="KAK4214909.1"/>
    </source>
</evidence>
<accession>A0AAN6Y922</accession>
<dbReference type="PANTHER" id="PTHR10869">
    <property type="entry name" value="PROLYL 4-HYDROXYLASE ALPHA SUBUNIT"/>
    <property type="match status" value="1"/>
</dbReference>
<evidence type="ECO:0000256" key="1">
    <source>
        <dbReference type="ARBA" id="ARBA00001961"/>
    </source>
</evidence>
<dbReference type="GO" id="GO:0031418">
    <property type="term" value="F:L-ascorbic acid binding"/>
    <property type="evidence" value="ECO:0007669"/>
    <property type="project" value="InterPro"/>
</dbReference>
<comment type="cofactor">
    <cofactor evidence="1">
        <name>L-ascorbate</name>
        <dbReference type="ChEBI" id="CHEBI:38290"/>
    </cofactor>
</comment>
<dbReference type="Proteomes" id="UP001301769">
    <property type="component" value="Unassembled WGS sequence"/>
</dbReference>
<dbReference type="InterPro" id="IPR005123">
    <property type="entry name" value="Oxoglu/Fe-dep_dioxygenase_dom"/>
</dbReference>
<reference evidence="9" key="2">
    <citation type="submission" date="2023-05" db="EMBL/GenBank/DDBJ databases">
        <authorList>
            <consortium name="Lawrence Berkeley National Laboratory"/>
            <person name="Steindorff A."/>
            <person name="Hensen N."/>
            <person name="Bonometti L."/>
            <person name="Westerberg I."/>
            <person name="Brannstrom I.O."/>
            <person name="Guillou S."/>
            <person name="Cros-Aarteil S."/>
            <person name="Calhoun S."/>
            <person name="Haridas S."/>
            <person name="Kuo A."/>
            <person name="Mondo S."/>
            <person name="Pangilinan J."/>
            <person name="Riley R."/>
            <person name="Labutti K."/>
            <person name="Andreopoulos B."/>
            <person name="Lipzen A."/>
            <person name="Chen C."/>
            <person name="Yanf M."/>
            <person name="Daum C."/>
            <person name="Ng V."/>
            <person name="Clum A."/>
            <person name="Ohm R."/>
            <person name="Martin F."/>
            <person name="Silar P."/>
            <person name="Natvig D."/>
            <person name="Lalanne C."/>
            <person name="Gautier V."/>
            <person name="Ament-Velasquez S.L."/>
            <person name="Kruys A."/>
            <person name="Hutchinson M.I."/>
            <person name="Powell A.J."/>
            <person name="Barry K."/>
            <person name="Miller A.N."/>
            <person name="Grigoriev I.V."/>
            <person name="Debuchy R."/>
            <person name="Gladieux P."/>
            <person name="Thoren M.H."/>
            <person name="Johannesson H."/>
        </authorList>
    </citation>
    <scope>NUCLEOTIDE SEQUENCE</scope>
    <source>
        <strain evidence="9">PSN293</strain>
    </source>
</reference>
<dbReference type="InterPro" id="IPR006620">
    <property type="entry name" value="Pro_4_hyd_alph"/>
</dbReference>
<evidence type="ECO:0000256" key="2">
    <source>
        <dbReference type="ARBA" id="ARBA00022723"/>
    </source>
</evidence>
<keyword evidence="10" id="KW-1185">Reference proteome</keyword>
<evidence type="ECO:0000256" key="7">
    <source>
        <dbReference type="SAM" id="SignalP"/>
    </source>
</evidence>
<evidence type="ECO:0000256" key="4">
    <source>
        <dbReference type="ARBA" id="ARBA00023002"/>
    </source>
</evidence>
<evidence type="ECO:0000313" key="10">
    <source>
        <dbReference type="Proteomes" id="UP001301769"/>
    </source>
</evidence>
<dbReference type="GO" id="GO:0005506">
    <property type="term" value="F:iron ion binding"/>
    <property type="evidence" value="ECO:0007669"/>
    <property type="project" value="InterPro"/>
</dbReference>
<evidence type="ECO:0000256" key="3">
    <source>
        <dbReference type="ARBA" id="ARBA00022964"/>
    </source>
</evidence>
<proteinExistence type="predicted"/>
<dbReference type="GO" id="GO:0004656">
    <property type="term" value="F:procollagen-proline 4-dioxygenase activity"/>
    <property type="evidence" value="ECO:0007669"/>
    <property type="project" value="TreeGrafter"/>
</dbReference>
<dbReference type="Pfam" id="PF13640">
    <property type="entry name" value="2OG-FeII_Oxy_3"/>
    <property type="match status" value="1"/>
</dbReference>
<keyword evidence="2" id="KW-0479">Metal-binding</keyword>
<protein>
    <submittedName>
        <fullName evidence="9">Prolyl 4-hydroxylase 4</fullName>
    </submittedName>
</protein>
<dbReference type="GO" id="GO:0005783">
    <property type="term" value="C:endoplasmic reticulum"/>
    <property type="evidence" value="ECO:0007669"/>
    <property type="project" value="TreeGrafter"/>
</dbReference>
<gene>
    <name evidence="9" type="ORF">QBC37DRAFT_386718</name>
</gene>
<evidence type="ECO:0000256" key="5">
    <source>
        <dbReference type="ARBA" id="ARBA00023004"/>
    </source>
</evidence>
<reference evidence="9" key="1">
    <citation type="journal article" date="2023" name="Mol. Phylogenet. Evol.">
        <title>Genome-scale phylogeny and comparative genomics of the fungal order Sordariales.</title>
        <authorList>
            <person name="Hensen N."/>
            <person name="Bonometti L."/>
            <person name="Westerberg I."/>
            <person name="Brannstrom I.O."/>
            <person name="Guillou S."/>
            <person name="Cros-Aarteil S."/>
            <person name="Calhoun S."/>
            <person name="Haridas S."/>
            <person name="Kuo A."/>
            <person name="Mondo S."/>
            <person name="Pangilinan J."/>
            <person name="Riley R."/>
            <person name="LaButti K."/>
            <person name="Andreopoulos B."/>
            <person name="Lipzen A."/>
            <person name="Chen C."/>
            <person name="Yan M."/>
            <person name="Daum C."/>
            <person name="Ng V."/>
            <person name="Clum A."/>
            <person name="Steindorff A."/>
            <person name="Ohm R.A."/>
            <person name="Martin F."/>
            <person name="Silar P."/>
            <person name="Natvig D.O."/>
            <person name="Lalanne C."/>
            <person name="Gautier V."/>
            <person name="Ament-Velasquez S.L."/>
            <person name="Kruys A."/>
            <person name="Hutchinson M.I."/>
            <person name="Powell A.J."/>
            <person name="Barry K."/>
            <person name="Miller A.N."/>
            <person name="Grigoriev I.V."/>
            <person name="Debuchy R."/>
            <person name="Gladieux P."/>
            <person name="Hiltunen Thoren M."/>
            <person name="Johannesson H."/>
        </authorList>
    </citation>
    <scope>NUCLEOTIDE SEQUENCE</scope>
    <source>
        <strain evidence="9">PSN293</strain>
    </source>
</reference>
<feature type="signal peptide" evidence="7">
    <location>
        <begin position="1"/>
        <end position="24"/>
    </location>
</feature>
<dbReference type="InterPro" id="IPR045054">
    <property type="entry name" value="P4HA-like"/>
</dbReference>
<organism evidence="9 10">
    <name type="scientific">Rhypophila decipiens</name>
    <dbReference type="NCBI Taxonomy" id="261697"/>
    <lineage>
        <taxon>Eukaryota</taxon>
        <taxon>Fungi</taxon>
        <taxon>Dikarya</taxon>
        <taxon>Ascomycota</taxon>
        <taxon>Pezizomycotina</taxon>
        <taxon>Sordariomycetes</taxon>
        <taxon>Sordariomycetidae</taxon>
        <taxon>Sordariales</taxon>
        <taxon>Naviculisporaceae</taxon>
        <taxon>Rhypophila</taxon>
    </lineage>
</organism>
<dbReference type="InterPro" id="IPR044862">
    <property type="entry name" value="Pro_4_hyd_alph_FE2OG_OXY"/>
</dbReference>
<evidence type="ECO:0000259" key="8">
    <source>
        <dbReference type="PROSITE" id="PS51471"/>
    </source>
</evidence>
<dbReference type="EMBL" id="MU858086">
    <property type="protein sequence ID" value="KAK4214909.1"/>
    <property type="molecule type" value="Genomic_DNA"/>
</dbReference>
<dbReference type="PANTHER" id="PTHR10869:SF246">
    <property type="entry name" value="TRANSMEMBRANE PROLYL 4-HYDROXYLASE"/>
    <property type="match status" value="1"/>
</dbReference>
<feature type="domain" description="Fe2OG dioxygenase" evidence="8">
    <location>
        <begin position="136"/>
        <end position="266"/>
    </location>
</feature>
<comment type="caution">
    <text evidence="9">The sequence shown here is derived from an EMBL/GenBank/DDBJ whole genome shotgun (WGS) entry which is preliminary data.</text>
</comment>
<evidence type="ECO:0000256" key="6">
    <source>
        <dbReference type="SAM" id="MobiDB-lite"/>
    </source>
</evidence>
<dbReference type="Gene3D" id="2.60.120.620">
    <property type="entry name" value="q2cbj1_9rhob like domain"/>
    <property type="match status" value="1"/>
</dbReference>
<keyword evidence="4" id="KW-0560">Oxidoreductase</keyword>
<dbReference type="PROSITE" id="PS51471">
    <property type="entry name" value="FE2OG_OXY"/>
    <property type="match status" value="1"/>
</dbReference>
<keyword evidence="3" id="KW-0223">Dioxygenase</keyword>
<feature type="chain" id="PRO_5042813890" evidence="7">
    <location>
        <begin position="25"/>
        <end position="276"/>
    </location>
</feature>
<name>A0AAN6Y922_9PEZI</name>
<sequence>MAPLSSFLSILGALVALELTLTAASNKADQQPQKPLLSSDHVCQHPPYKVTMVSKSPLVIYIKDFITPEERAHLLNITKDTFTRSGVTSKGKGGPKEDHRSSLRTSQSTSVRPDPIVKCIESRALNFQGYDIPPSHLEPLQLVKYAATEHYHYHTDWFTSPAHSSPSLGGNRVSSFFAYIHVANDTTGGGTNFPRLDPPENERWCEEGIVDCDEAYEKGVTFLPVEGNAIYWENLLPDGRGDERTLHAGLPVRGGGKVGMNIWTRQGDVPGYLRGV</sequence>
<dbReference type="AlphaFoldDB" id="A0AAN6Y922"/>
<keyword evidence="7" id="KW-0732">Signal</keyword>
<dbReference type="SMART" id="SM00702">
    <property type="entry name" value="P4Hc"/>
    <property type="match status" value="1"/>
</dbReference>
<keyword evidence="5" id="KW-0408">Iron</keyword>